<accession>A0ABW2Z9R2</accession>
<name>A0ABW2Z9R2_9FLAO</name>
<reference evidence="2" key="1">
    <citation type="journal article" date="2019" name="Int. J. Syst. Evol. Microbiol.">
        <title>The Global Catalogue of Microorganisms (GCM) 10K type strain sequencing project: providing services to taxonomists for standard genome sequencing and annotation.</title>
        <authorList>
            <consortium name="The Broad Institute Genomics Platform"/>
            <consortium name="The Broad Institute Genome Sequencing Center for Infectious Disease"/>
            <person name="Wu L."/>
            <person name="Ma J."/>
        </authorList>
    </citation>
    <scope>NUCLEOTIDE SEQUENCE [LARGE SCALE GENOMIC DNA]</scope>
    <source>
        <strain evidence="2">CCUG 60022</strain>
    </source>
</reference>
<dbReference type="RefSeq" id="WP_298262740.1">
    <property type="nucleotide sequence ID" value="NZ_JBHTIC010000006.1"/>
</dbReference>
<sequence length="78" mass="9000">MSILKFSIPSDDKIIEDFKTKNNKSTIKFIGTGSVCQNIKETTYERLVQLNNEHTVKKVIYKKKGISWGFETVEVVNF</sequence>
<dbReference type="EMBL" id="JBHTIC010000006">
    <property type="protein sequence ID" value="MFD0761594.1"/>
    <property type="molecule type" value="Genomic_DNA"/>
</dbReference>
<evidence type="ECO:0000313" key="1">
    <source>
        <dbReference type="EMBL" id="MFD0761594.1"/>
    </source>
</evidence>
<gene>
    <name evidence="1" type="ORF">ACFQZW_05825</name>
</gene>
<keyword evidence="2" id="KW-1185">Reference proteome</keyword>
<organism evidence="1 2">
    <name type="scientific">Lutibacter aestuarii</name>
    <dbReference type="NCBI Taxonomy" id="861111"/>
    <lineage>
        <taxon>Bacteria</taxon>
        <taxon>Pseudomonadati</taxon>
        <taxon>Bacteroidota</taxon>
        <taxon>Flavobacteriia</taxon>
        <taxon>Flavobacteriales</taxon>
        <taxon>Flavobacteriaceae</taxon>
        <taxon>Lutibacter</taxon>
    </lineage>
</organism>
<evidence type="ECO:0000313" key="2">
    <source>
        <dbReference type="Proteomes" id="UP001597032"/>
    </source>
</evidence>
<dbReference type="Proteomes" id="UP001597032">
    <property type="component" value="Unassembled WGS sequence"/>
</dbReference>
<comment type="caution">
    <text evidence="1">The sequence shown here is derived from an EMBL/GenBank/DDBJ whole genome shotgun (WGS) entry which is preliminary data.</text>
</comment>
<proteinExistence type="predicted"/>
<protein>
    <submittedName>
        <fullName evidence="1">Uncharacterized protein</fullName>
    </submittedName>
</protein>